<proteinExistence type="predicted"/>
<keyword evidence="3" id="KW-1185">Reference proteome</keyword>
<accession>A0A6N9Q211</accession>
<dbReference type="OrthoDB" id="2925715at2"/>
<evidence type="ECO:0000313" key="2">
    <source>
        <dbReference type="EMBL" id="NBI28334.1"/>
    </source>
</evidence>
<keyword evidence="1" id="KW-1133">Transmembrane helix</keyword>
<feature type="transmembrane region" description="Helical" evidence="1">
    <location>
        <begin position="7"/>
        <end position="25"/>
    </location>
</feature>
<organism evidence="2 3">
    <name type="scientific">Chengkuizengella marina</name>
    <dbReference type="NCBI Taxonomy" id="2507566"/>
    <lineage>
        <taxon>Bacteria</taxon>
        <taxon>Bacillati</taxon>
        <taxon>Bacillota</taxon>
        <taxon>Bacilli</taxon>
        <taxon>Bacillales</taxon>
        <taxon>Paenibacillaceae</taxon>
        <taxon>Chengkuizengella</taxon>
    </lineage>
</organism>
<dbReference type="Proteomes" id="UP000448943">
    <property type="component" value="Unassembled WGS sequence"/>
</dbReference>
<keyword evidence="1" id="KW-0472">Membrane</keyword>
<evidence type="ECO:0008006" key="4">
    <source>
        <dbReference type="Google" id="ProtNLM"/>
    </source>
</evidence>
<feature type="transmembrane region" description="Helical" evidence="1">
    <location>
        <begin position="31"/>
        <end position="52"/>
    </location>
</feature>
<feature type="transmembrane region" description="Helical" evidence="1">
    <location>
        <begin position="59"/>
        <end position="77"/>
    </location>
</feature>
<comment type="caution">
    <text evidence="2">The sequence shown here is derived from an EMBL/GenBank/DDBJ whole genome shotgun (WGS) entry which is preliminary data.</text>
</comment>
<reference evidence="2 3" key="1">
    <citation type="submission" date="2019-01" db="EMBL/GenBank/DDBJ databases">
        <title>Chengkuizengella sp. nov., isolated from deep-sea sediment of East Pacific Ocean.</title>
        <authorList>
            <person name="Yang J."/>
            <person name="Lai Q."/>
            <person name="Shao Z."/>
        </authorList>
    </citation>
    <scope>NUCLEOTIDE SEQUENCE [LARGE SCALE GENOMIC DNA]</scope>
    <source>
        <strain evidence="2 3">YPA3-1-1</strain>
    </source>
</reference>
<evidence type="ECO:0000313" key="3">
    <source>
        <dbReference type="Proteomes" id="UP000448943"/>
    </source>
</evidence>
<gene>
    <name evidence="2" type="ORF">ERL59_05135</name>
</gene>
<dbReference type="AlphaFoldDB" id="A0A6N9Q211"/>
<keyword evidence="1" id="KW-0812">Transmembrane</keyword>
<protein>
    <recommendedName>
        <fullName evidence="4">Holin</fullName>
    </recommendedName>
</protein>
<evidence type="ECO:0000256" key="1">
    <source>
        <dbReference type="SAM" id="Phobius"/>
    </source>
</evidence>
<sequence>MEIKMDFQVYDIAIVPIIVALVQLAKQLGLGAKLLPVLSLALGVATGIFYVAPSDPKQAILVGIVMGLAASGLWSGSKNIVQK</sequence>
<dbReference type="EMBL" id="SIJB01000013">
    <property type="protein sequence ID" value="NBI28334.1"/>
    <property type="molecule type" value="Genomic_DNA"/>
</dbReference>
<name>A0A6N9Q211_9BACL</name>